<organism evidence="2 3">
    <name type="scientific">Aspergillus mulundensis</name>
    <dbReference type="NCBI Taxonomy" id="1810919"/>
    <lineage>
        <taxon>Eukaryota</taxon>
        <taxon>Fungi</taxon>
        <taxon>Dikarya</taxon>
        <taxon>Ascomycota</taxon>
        <taxon>Pezizomycotina</taxon>
        <taxon>Eurotiomycetes</taxon>
        <taxon>Eurotiomycetidae</taxon>
        <taxon>Eurotiales</taxon>
        <taxon>Aspergillaceae</taxon>
        <taxon>Aspergillus</taxon>
        <taxon>Aspergillus subgen. Nidulantes</taxon>
    </lineage>
</organism>
<keyword evidence="3" id="KW-1185">Reference proteome</keyword>
<reference evidence="2 3" key="1">
    <citation type="journal article" date="2018" name="IMA Fungus">
        <title>IMA Genome-F 9: Draft genome sequence of Annulohypoxylon stygium, Aspergillus mulundensis, Berkeleyomyces basicola (syn. Thielaviopsis basicola), Ceratocystis smalleyi, two Cercospora beticola strains, Coleophoma cylindrospora, Fusarium fracticaudum, Phialophora cf. hyalina, and Morchella septimelata.</title>
        <authorList>
            <person name="Wingfield B.D."/>
            <person name="Bills G.F."/>
            <person name="Dong Y."/>
            <person name="Huang W."/>
            <person name="Nel W.J."/>
            <person name="Swalarsk-Parry B.S."/>
            <person name="Vaghefi N."/>
            <person name="Wilken P.M."/>
            <person name="An Z."/>
            <person name="de Beer Z.W."/>
            <person name="De Vos L."/>
            <person name="Chen L."/>
            <person name="Duong T.A."/>
            <person name="Gao Y."/>
            <person name="Hammerbacher A."/>
            <person name="Kikkert J.R."/>
            <person name="Li Y."/>
            <person name="Li H."/>
            <person name="Li K."/>
            <person name="Li Q."/>
            <person name="Liu X."/>
            <person name="Ma X."/>
            <person name="Naidoo K."/>
            <person name="Pethybridge S.J."/>
            <person name="Sun J."/>
            <person name="Steenkamp E.T."/>
            <person name="van der Nest M.A."/>
            <person name="van Wyk S."/>
            <person name="Wingfield M.J."/>
            <person name="Xiong C."/>
            <person name="Yue Q."/>
            <person name="Zhang X."/>
        </authorList>
    </citation>
    <scope>NUCLEOTIDE SEQUENCE [LARGE SCALE GENOMIC DNA]</scope>
    <source>
        <strain evidence="2 3">DSM 5745</strain>
    </source>
</reference>
<name>A0A3D8T613_9EURO</name>
<sequence length="54" mass="5990">MLLARGDSDKVLETAANAVKARRSALKDMYWGTEESTDDDDETDDDLEAWGGRV</sequence>
<gene>
    <name evidence="2" type="ORF">DSM5745_01319</name>
</gene>
<evidence type="ECO:0000313" key="3">
    <source>
        <dbReference type="Proteomes" id="UP000256690"/>
    </source>
</evidence>
<dbReference type="GeneID" id="38111689"/>
<feature type="compositionally biased region" description="Acidic residues" evidence="1">
    <location>
        <begin position="35"/>
        <end position="48"/>
    </location>
</feature>
<protein>
    <submittedName>
        <fullName evidence="2">Uncharacterized protein</fullName>
    </submittedName>
</protein>
<proteinExistence type="predicted"/>
<accession>A0A3D8T613</accession>
<evidence type="ECO:0000256" key="1">
    <source>
        <dbReference type="SAM" id="MobiDB-lite"/>
    </source>
</evidence>
<evidence type="ECO:0000313" key="2">
    <source>
        <dbReference type="EMBL" id="RDW93997.1"/>
    </source>
</evidence>
<dbReference type="EMBL" id="PVWQ01000001">
    <property type="protein sequence ID" value="RDW93997.1"/>
    <property type="molecule type" value="Genomic_DNA"/>
</dbReference>
<feature type="region of interest" description="Disordered" evidence="1">
    <location>
        <begin position="30"/>
        <end position="54"/>
    </location>
</feature>
<dbReference type="AlphaFoldDB" id="A0A3D8T613"/>
<dbReference type="RefSeq" id="XP_026609180.1">
    <property type="nucleotide sequence ID" value="XM_026743335.1"/>
</dbReference>
<comment type="caution">
    <text evidence="2">The sequence shown here is derived from an EMBL/GenBank/DDBJ whole genome shotgun (WGS) entry which is preliminary data.</text>
</comment>
<dbReference type="Proteomes" id="UP000256690">
    <property type="component" value="Unassembled WGS sequence"/>
</dbReference>